<protein>
    <submittedName>
        <fullName evidence="1">Uncharacterized protein</fullName>
    </submittedName>
</protein>
<sequence length="1873" mass="205680">MANTSTSDSRHHLSLPPPHQISKDVQGADNPIPLSPQWLLPKPGESKPGIGTGVCYIFPLPSLSCSLLAVEHTQEIYFGAFGMFIPSCYESHFNQYPSHGNRSDIVRSSGIGEEMSETQKKKDVFRPSLLDMETSRRDRWRDEERDTHSSIRKDRWRDGDKEHGEARRMDRWTENSSIRHYGELRRAPSERWTESGNRDTNYDQRRESKWNTRWGPDDKETDGLRDRWIDSSKDGDMPVDKGLSHASSHGKDERDGDSYRPWRSNSLQSRGRGDPAHHHSLTPNKQVPTFSYSRGRGESTPPIFSSGRGKLNSSGSFMNSVSTHSQPLGILSDKGESSHGEYRALRYSRTKLLDVYRVTDMRSYRKLLEGLAQVPSLTQEDPVEPLAFCAPNPEEMVILKGIDKGDIISSGAPPVSKDGAVGRNSVDFTPSRRTKHDSKEDLPLAVEDYKDESSDNSKGGYANYSDGSSQDKQTHNYGSNSKMETVQDRKAYPDKFRAEAFREDSGPFRKADAIHRESSVQENNSVHSGAVWRASSLGDRSHMASHVRKDIPSDVKSITSDMAWSQPQKDTTNHWDGDLAKWQTSEDSVLKRQASIVMDREQEAMKLSQPSPEELILYYKDPQGEIQGPFSGIDIIGWFEAGYFGIDLLVRVASASKDSPFSLLGDVMPHLRAKARPPPGFNVPKQNEITDASSRPNYSGFDVMRNETRHKDGSTTEAENRFLESLMGGNMSHLPQGFQGYIGNNTSSVVPPSGLDGSNDPYLVAKRMTLEQQRSLPSHYPYWPGRDATSMASKSDMVSESPTPAKLLSSVTDSSRPLHSQSNELMSILQGLSDRSGTSINNGVPGWSNFSVQGGGLDPLKNKIELHHAQSLPPQAPFGIQKQRLQTQNPTSLINLLGQTMENHGGIPAGISTPEKVLSSGLPQDPQLLSMLQQQYLLQAQSQASVPAQQLLLLDKLLLLKQQQKQEEQQQLLRQQQLLSQVLSDHHSHQVFGEQSLAQLQAGIATGNASVDSSRLQPSQELFQSGLQIPVPKTQDERTSDFLNLPPQVLQDVSHAGVSEASVLHLAHQMLNHPNWSATLPEQIDDIHQKEPLAASTVTEGFSLLETMNKSLQVSSMVQKPLLASECHAPVTLEKASEDTWKTDEHVRVATLEGAVDSVPLEAHEMSVTVPSTDTCENKLSVPKLVNDVTAPVDIAPEGLQVESKRSNDGPSVVTESKNVEVNEVKKTSEKRSRRQKSNKSHSSDQSKGASKTLSLQQSKLSETEGAITADTKFETNNGTRETQHGPSLQKTRESSPGFASAENPDSQNAKGLLPERISKDDVEIVETKDESRLVGSVSVQNSQLHSGQRAWKPAPGFKPKSLLEIQQEEHRKAQAELVVSEITTSVNSINLASPWAGVVANSDPKGSVEIHKDVGTTVLNVEKPEISPNTKNKKSQLHDLLAEEVLAKSSEGVVDAALDSKFGLPGLQDTAMHGESVDDYSFIEAKETKKSRKKSAKAKGAGAKVSAPTDVPVGTSPIEKSKNTRYVQPEKEVLPAIPSGPSLGDFVLWKGESANPSSAPAWSTDSKKISKPTSLRDIQKEQGKKISSLQSQNQIPTPQKSQPTQAADGSNMSWSLSASPSKGASPIQINSRSASQSKYKGDDDLFWGPIDQSKKETKQVDFPQLSNQGSWGTKNTPVKSAPGGSLNRQKSMGGRTAERTLSSSPASAQSSHKGRKDSMAKYSEATDFRDWCESECVRLIGTKDTNFLEFCLKQSRSEAEMLLIENLGSFDPDHEFIDKFLNYKELLPADVLEIAFQSRNDRKVTGFGAGDMSSDNAGVGDYDRDNTVGPDGSSKGGGKKKGKKGKKVSPAVLGFSVVSNRIMMGEIQSVEE</sequence>
<comment type="caution">
    <text evidence="1">The sequence shown here is derived from an EMBL/GenBank/DDBJ whole genome shotgun (WGS) entry which is preliminary data.</text>
</comment>
<accession>A0ACC0XVX4</accession>
<organism evidence="1 2">
    <name type="scientific">Pistacia integerrima</name>
    <dbReference type="NCBI Taxonomy" id="434235"/>
    <lineage>
        <taxon>Eukaryota</taxon>
        <taxon>Viridiplantae</taxon>
        <taxon>Streptophyta</taxon>
        <taxon>Embryophyta</taxon>
        <taxon>Tracheophyta</taxon>
        <taxon>Spermatophyta</taxon>
        <taxon>Magnoliopsida</taxon>
        <taxon>eudicotyledons</taxon>
        <taxon>Gunneridae</taxon>
        <taxon>Pentapetalae</taxon>
        <taxon>rosids</taxon>
        <taxon>malvids</taxon>
        <taxon>Sapindales</taxon>
        <taxon>Anacardiaceae</taxon>
        <taxon>Pistacia</taxon>
    </lineage>
</organism>
<name>A0ACC0XVX4_9ROSI</name>
<gene>
    <name evidence="1" type="ORF">Pint_08937</name>
</gene>
<proteinExistence type="predicted"/>
<dbReference type="Proteomes" id="UP001163603">
    <property type="component" value="Chromosome 10"/>
</dbReference>
<evidence type="ECO:0000313" key="1">
    <source>
        <dbReference type="EMBL" id="KAJ0025580.1"/>
    </source>
</evidence>
<reference evidence="2" key="1">
    <citation type="journal article" date="2023" name="G3 (Bethesda)">
        <title>Genome assembly and association tests identify interacting loci associated with vigor, precocity, and sex in interspecific pistachio rootstocks.</title>
        <authorList>
            <person name="Palmer W."/>
            <person name="Jacygrad E."/>
            <person name="Sagayaradj S."/>
            <person name="Cavanaugh K."/>
            <person name="Han R."/>
            <person name="Bertier L."/>
            <person name="Beede B."/>
            <person name="Kafkas S."/>
            <person name="Golino D."/>
            <person name="Preece J."/>
            <person name="Michelmore R."/>
        </authorList>
    </citation>
    <scope>NUCLEOTIDE SEQUENCE [LARGE SCALE GENOMIC DNA]</scope>
</reference>
<dbReference type="EMBL" id="CM047745">
    <property type="protein sequence ID" value="KAJ0025580.1"/>
    <property type="molecule type" value="Genomic_DNA"/>
</dbReference>
<keyword evidence="2" id="KW-1185">Reference proteome</keyword>
<evidence type="ECO:0000313" key="2">
    <source>
        <dbReference type="Proteomes" id="UP001163603"/>
    </source>
</evidence>